<feature type="active site" description="Charge relay system" evidence="11">
    <location>
        <position position="154"/>
    </location>
</feature>
<dbReference type="PROSITE" id="PS00138">
    <property type="entry name" value="SUBTILASE_SER"/>
    <property type="match status" value="1"/>
</dbReference>
<evidence type="ECO:0000256" key="9">
    <source>
        <dbReference type="ARBA" id="ARBA00022825"/>
    </source>
</evidence>
<evidence type="ECO:0000256" key="4">
    <source>
        <dbReference type="ARBA" id="ARBA00022525"/>
    </source>
</evidence>
<dbReference type="AlphaFoldDB" id="A0A4Q0VVK2"/>
<dbReference type="GO" id="GO:0006508">
    <property type="term" value="P:proteolysis"/>
    <property type="evidence" value="ECO:0007669"/>
    <property type="project" value="UniProtKB-KW"/>
</dbReference>
<gene>
    <name evidence="14" type="ORF">DS745_04960</name>
</gene>
<keyword evidence="9 11" id="KW-0720">Serine protease</keyword>
<dbReference type="InterPro" id="IPR000209">
    <property type="entry name" value="Peptidase_S8/S53_dom"/>
</dbReference>
<sequence>MKWIKVTLLFLLLIGSFLSPINSLADERYQRVLIMFEGTIDEELIKSKNGHVLEELPSINSVVAMVPLERLPSLMVHSKIKYLEEDKVISVSSHWVDWGTEKIEASNAWSQNLTGKGVRVAVMDTGIAPHTDLDIKKGVSFVSYTDSYADDNGHGTHVAGVISAGKNLQGLKGIAPETELYAIKVLDHEGNGYHSDVIKGIEWAIAEEIDIINLSVGGSEGSAFLEAALKKAYEQHNILLVAAAGNNGHPLTRGNTVEYPAKYTTVIAVSATDRFDQRPSFSGHGTEVELAAPGVRIQSTYLNGGYQTLNGTSMAAPHVTGMLALLKQAQPSKTNEELRNLIRTYTVDLGSPGRDSLFGYGRIKFPNQIKIELPPPTPPMNVSYVKTFENGELILTLMWQHSEATTFKIYRNDKKVGEISDQQSFTEKITRGAYTYEVSAVNEDGLESKRASIYIESEYQKTAKLYSDVNVGDWYISALHQLQEERIVGGYPDGTFKPNRAVTRAELAAFIGRALKLDGTKRRTVFPDVHEPLFASGFIQTAQELGLITGYPDGTFRPNNPVTREEVAVFLTRAFNLSKTTNQTFPDVDPKHYTFSAIQRTVGEGIATGYPDGTYRPKQPVTRAELTTFLARSLSK</sequence>
<dbReference type="Pfam" id="PF00395">
    <property type="entry name" value="SLH"/>
    <property type="match status" value="3"/>
</dbReference>
<feature type="active site" description="Charge relay system" evidence="11">
    <location>
        <position position="313"/>
    </location>
</feature>
<dbReference type="PANTHER" id="PTHR43806">
    <property type="entry name" value="PEPTIDASE S8"/>
    <property type="match status" value="1"/>
</dbReference>
<dbReference type="InterPro" id="IPR050131">
    <property type="entry name" value="Peptidase_S8_subtilisin-like"/>
</dbReference>
<evidence type="ECO:0000256" key="11">
    <source>
        <dbReference type="PROSITE-ProRule" id="PRU01240"/>
    </source>
</evidence>
<dbReference type="PROSITE" id="PS00136">
    <property type="entry name" value="SUBTILASE_ASP"/>
    <property type="match status" value="1"/>
</dbReference>
<organism evidence="14 15">
    <name type="scientific">Anaerobacillus alkaliphilus</name>
    <dbReference type="NCBI Taxonomy" id="1548597"/>
    <lineage>
        <taxon>Bacteria</taxon>
        <taxon>Bacillati</taxon>
        <taxon>Bacillota</taxon>
        <taxon>Bacilli</taxon>
        <taxon>Bacillales</taxon>
        <taxon>Bacillaceae</taxon>
        <taxon>Anaerobacillus</taxon>
    </lineage>
</organism>
<keyword evidence="4" id="KW-0964">Secreted</keyword>
<evidence type="ECO:0000256" key="12">
    <source>
        <dbReference type="RuleBase" id="RU003355"/>
    </source>
</evidence>
<dbReference type="GO" id="GO:0005576">
    <property type="term" value="C:extracellular region"/>
    <property type="evidence" value="ECO:0007669"/>
    <property type="project" value="UniProtKB-SubCell"/>
</dbReference>
<dbReference type="InterPro" id="IPR037045">
    <property type="entry name" value="S8pro/Inhibitor_I9_sf"/>
</dbReference>
<keyword evidence="15" id="KW-1185">Reference proteome</keyword>
<accession>A0A4Q0VVK2</accession>
<feature type="domain" description="SLH" evidence="13">
    <location>
        <begin position="586"/>
        <end position="636"/>
    </location>
</feature>
<evidence type="ECO:0000313" key="15">
    <source>
        <dbReference type="Proteomes" id="UP000290649"/>
    </source>
</evidence>
<dbReference type="PANTHER" id="PTHR43806:SF11">
    <property type="entry name" value="CEREVISIN-RELATED"/>
    <property type="match status" value="1"/>
</dbReference>
<keyword evidence="5 11" id="KW-0645">Protease</keyword>
<dbReference type="Gene3D" id="3.40.50.200">
    <property type="entry name" value="Peptidase S8/S53 domain"/>
    <property type="match status" value="1"/>
</dbReference>
<dbReference type="PRINTS" id="PR00723">
    <property type="entry name" value="SUBTILISIN"/>
</dbReference>
<evidence type="ECO:0000256" key="2">
    <source>
        <dbReference type="ARBA" id="ARBA00004613"/>
    </source>
</evidence>
<dbReference type="InterPro" id="IPR036852">
    <property type="entry name" value="Peptidase_S8/S53_dom_sf"/>
</dbReference>
<comment type="subcellular location">
    <subcellularLocation>
        <location evidence="2">Secreted</location>
    </subcellularLocation>
</comment>
<dbReference type="Proteomes" id="UP000290649">
    <property type="component" value="Unassembled WGS sequence"/>
</dbReference>
<name>A0A4Q0VVK2_9BACI</name>
<dbReference type="RefSeq" id="WP_129077172.1">
    <property type="nucleotide sequence ID" value="NZ_QOUX01000020.1"/>
</dbReference>
<dbReference type="CDD" id="cd07477">
    <property type="entry name" value="Peptidases_S8_Subtilisin_subset"/>
    <property type="match status" value="1"/>
</dbReference>
<comment type="cofactor">
    <cofactor evidence="1">
        <name>Ca(2+)</name>
        <dbReference type="ChEBI" id="CHEBI:29108"/>
    </cofactor>
</comment>
<dbReference type="InterPro" id="IPR034202">
    <property type="entry name" value="Subtilisin_Carlsberg-like"/>
</dbReference>
<dbReference type="GO" id="GO:0004252">
    <property type="term" value="F:serine-type endopeptidase activity"/>
    <property type="evidence" value="ECO:0007669"/>
    <property type="project" value="UniProtKB-UniRule"/>
</dbReference>
<evidence type="ECO:0000256" key="1">
    <source>
        <dbReference type="ARBA" id="ARBA00001913"/>
    </source>
</evidence>
<dbReference type="PROSITE" id="PS00137">
    <property type="entry name" value="SUBTILASE_HIS"/>
    <property type="match status" value="1"/>
</dbReference>
<feature type="domain" description="SLH" evidence="13">
    <location>
        <begin position="462"/>
        <end position="521"/>
    </location>
</feature>
<dbReference type="InterPro" id="IPR023827">
    <property type="entry name" value="Peptidase_S8_Asp-AS"/>
</dbReference>
<dbReference type="GO" id="GO:0046872">
    <property type="term" value="F:metal ion binding"/>
    <property type="evidence" value="ECO:0007669"/>
    <property type="project" value="UniProtKB-KW"/>
</dbReference>
<evidence type="ECO:0000313" key="14">
    <source>
        <dbReference type="EMBL" id="RXJ02937.1"/>
    </source>
</evidence>
<evidence type="ECO:0000256" key="10">
    <source>
        <dbReference type="ARBA" id="ARBA00022837"/>
    </source>
</evidence>
<comment type="similarity">
    <text evidence="3 11 12">Belongs to the peptidase S8 family.</text>
</comment>
<evidence type="ECO:0000256" key="6">
    <source>
        <dbReference type="ARBA" id="ARBA00022723"/>
    </source>
</evidence>
<dbReference type="InterPro" id="IPR022398">
    <property type="entry name" value="Peptidase_S8_His-AS"/>
</dbReference>
<dbReference type="InterPro" id="IPR001119">
    <property type="entry name" value="SLH_dom"/>
</dbReference>
<feature type="domain" description="SLH" evidence="13">
    <location>
        <begin position="522"/>
        <end position="585"/>
    </location>
</feature>
<evidence type="ECO:0000256" key="5">
    <source>
        <dbReference type="ARBA" id="ARBA00022670"/>
    </source>
</evidence>
<evidence type="ECO:0000256" key="8">
    <source>
        <dbReference type="ARBA" id="ARBA00022801"/>
    </source>
</evidence>
<comment type="caution">
    <text evidence="14">The sequence shown here is derived from an EMBL/GenBank/DDBJ whole genome shotgun (WGS) entry which is preliminary data.</text>
</comment>
<feature type="active site" description="Charge relay system" evidence="11">
    <location>
        <position position="124"/>
    </location>
</feature>
<keyword evidence="7" id="KW-0732">Signal</keyword>
<keyword evidence="10" id="KW-0106">Calcium</keyword>
<protein>
    <submittedName>
        <fullName evidence="14">Alkaline serine protease</fullName>
    </submittedName>
</protein>
<dbReference type="EMBL" id="QOUX01000020">
    <property type="protein sequence ID" value="RXJ02937.1"/>
    <property type="molecule type" value="Genomic_DNA"/>
</dbReference>
<proteinExistence type="inferred from homology"/>
<dbReference type="PROSITE" id="PS51892">
    <property type="entry name" value="SUBTILASE"/>
    <property type="match status" value="1"/>
</dbReference>
<evidence type="ECO:0000259" key="13">
    <source>
        <dbReference type="PROSITE" id="PS51272"/>
    </source>
</evidence>
<evidence type="ECO:0000256" key="7">
    <source>
        <dbReference type="ARBA" id="ARBA00022729"/>
    </source>
</evidence>
<keyword evidence="8 11" id="KW-0378">Hydrolase</keyword>
<dbReference type="InterPro" id="IPR015500">
    <property type="entry name" value="Peptidase_S8_subtilisin-rel"/>
</dbReference>
<keyword evidence="6" id="KW-0479">Metal-binding</keyword>
<dbReference type="Gene3D" id="2.60.40.10">
    <property type="entry name" value="Immunoglobulins"/>
    <property type="match status" value="1"/>
</dbReference>
<dbReference type="SUPFAM" id="SSF52743">
    <property type="entry name" value="Subtilisin-like"/>
    <property type="match status" value="1"/>
</dbReference>
<dbReference type="InterPro" id="IPR023828">
    <property type="entry name" value="Peptidase_S8_Ser-AS"/>
</dbReference>
<reference evidence="14 15" key="1">
    <citation type="journal article" date="2019" name="Int. J. Syst. Evol. Microbiol.">
        <title>Anaerobacillus alkaliphilus sp. nov., a novel alkaliphilic and moderately halophilic bacterium.</title>
        <authorList>
            <person name="Borsodi A.K."/>
            <person name="Aszalos J.M."/>
            <person name="Bihari P."/>
            <person name="Nagy I."/>
            <person name="Schumann P."/>
            <person name="Sproer C."/>
            <person name="Kovacs A.L."/>
            <person name="Boka K."/>
            <person name="Dobosy P."/>
            <person name="Ovari M."/>
            <person name="Szili-Kovacs T."/>
            <person name="Toth E."/>
        </authorList>
    </citation>
    <scope>NUCLEOTIDE SEQUENCE [LARGE SCALE GENOMIC DNA]</scope>
    <source>
        <strain evidence="14 15">B16-10</strain>
    </source>
</reference>
<dbReference type="OrthoDB" id="9798386at2"/>
<dbReference type="Gene3D" id="3.30.70.80">
    <property type="entry name" value="Peptidase S8 propeptide/proteinase inhibitor I9"/>
    <property type="match status" value="1"/>
</dbReference>
<dbReference type="Pfam" id="PF00082">
    <property type="entry name" value="Peptidase_S8"/>
    <property type="match status" value="1"/>
</dbReference>
<evidence type="ECO:0000256" key="3">
    <source>
        <dbReference type="ARBA" id="ARBA00011073"/>
    </source>
</evidence>
<dbReference type="InterPro" id="IPR013783">
    <property type="entry name" value="Ig-like_fold"/>
</dbReference>
<dbReference type="PROSITE" id="PS51272">
    <property type="entry name" value="SLH"/>
    <property type="match status" value="3"/>
</dbReference>